<dbReference type="PANTHER" id="PTHR12400:SF21">
    <property type="entry name" value="KINASE"/>
    <property type="match status" value="1"/>
</dbReference>
<proteinExistence type="inferred from homology"/>
<dbReference type="Proteomes" id="UP000692954">
    <property type="component" value="Unassembled WGS sequence"/>
</dbReference>
<dbReference type="Pfam" id="PF03770">
    <property type="entry name" value="IPK"/>
    <property type="match status" value="1"/>
</dbReference>
<evidence type="ECO:0000313" key="2">
    <source>
        <dbReference type="EMBL" id="CAD8110582.1"/>
    </source>
</evidence>
<dbReference type="EC" id="2.7.-.-" evidence="1"/>
<dbReference type="GO" id="GO:0032958">
    <property type="term" value="P:inositol phosphate biosynthetic process"/>
    <property type="evidence" value="ECO:0007669"/>
    <property type="project" value="InterPro"/>
</dbReference>
<comment type="caution">
    <text evidence="2">The sequence shown here is derived from an EMBL/GenBank/DDBJ whole genome shotgun (WGS) entry which is preliminary data.</text>
</comment>
<protein>
    <recommendedName>
        <fullName evidence="1">Kinase</fullName>
        <ecNumber evidence="1">2.7.-.-</ecNumber>
    </recommendedName>
</protein>
<dbReference type="PANTHER" id="PTHR12400">
    <property type="entry name" value="INOSITOL POLYPHOSPHATE KINASE"/>
    <property type="match status" value="1"/>
</dbReference>
<keyword evidence="1" id="KW-0808">Transferase</keyword>
<dbReference type="GO" id="GO:0000828">
    <property type="term" value="F:inositol hexakisphosphate kinase activity"/>
    <property type="evidence" value="ECO:0007669"/>
    <property type="project" value="TreeGrafter"/>
</dbReference>
<comment type="similarity">
    <text evidence="1">Belongs to the inositol phosphokinase (IPK) family.</text>
</comment>
<evidence type="ECO:0000256" key="1">
    <source>
        <dbReference type="RuleBase" id="RU363090"/>
    </source>
</evidence>
<organism evidence="2 3">
    <name type="scientific">Paramecium sonneborni</name>
    <dbReference type="NCBI Taxonomy" id="65129"/>
    <lineage>
        <taxon>Eukaryota</taxon>
        <taxon>Sar</taxon>
        <taxon>Alveolata</taxon>
        <taxon>Ciliophora</taxon>
        <taxon>Intramacronucleata</taxon>
        <taxon>Oligohymenophorea</taxon>
        <taxon>Peniculida</taxon>
        <taxon>Parameciidae</taxon>
        <taxon>Paramecium</taxon>
    </lineage>
</organism>
<keyword evidence="1" id="KW-0418">Kinase</keyword>
<dbReference type="GO" id="GO:0005634">
    <property type="term" value="C:nucleus"/>
    <property type="evidence" value="ECO:0007669"/>
    <property type="project" value="TreeGrafter"/>
</dbReference>
<evidence type="ECO:0000313" key="3">
    <source>
        <dbReference type="Proteomes" id="UP000692954"/>
    </source>
</evidence>
<dbReference type="EMBL" id="CAJJDN010000096">
    <property type="protein sequence ID" value="CAD8110582.1"/>
    <property type="molecule type" value="Genomic_DNA"/>
</dbReference>
<gene>
    <name evidence="2" type="ORF">PSON_ATCC_30995.1.T0960059</name>
</gene>
<sequence>MYFEQQLQQTFFEQQISGHSIFIKLNNGEFVAKSCSMENNNEQNFYEWIQQIQGYEDFFSKYNGIIKLDGSKVIEQPKVDKLQQQWLDSLIERRFNRNNKKYLLLENLIKNQKNLRIMDIKLGFTVEKESHIMRYQESTSSKIGLRICGMKMQEDDETIVFRDKLWGRQISVDELMEAFKQFFNTKRKDQMILNLSQKVEQLKIFIKQNCKEVISWQGTSLLIICDNLDDVKIRLIDFSKARVDKESKKCNEEIIKALNSLQELVKQI</sequence>
<accession>A0A8S1Q4X7</accession>
<keyword evidence="3" id="KW-1185">Reference proteome</keyword>
<dbReference type="AlphaFoldDB" id="A0A8S1Q4X7"/>
<dbReference type="InterPro" id="IPR005522">
    <property type="entry name" value="IPK"/>
</dbReference>
<dbReference type="GO" id="GO:0046854">
    <property type="term" value="P:phosphatidylinositol phosphate biosynthetic process"/>
    <property type="evidence" value="ECO:0007669"/>
    <property type="project" value="TreeGrafter"/>
</dbReference>
<dbReference type="GO" id="GO:0005737">
    <property type="term" value="C:cytoplasm"/>
    <property type="evidence" value="ECO:0007669"/>
    <property type="project" value="TreeGrafter"/>
</dbReference>
<name>A0A8S1Q4X7_9CILI</name>
<dbReference type="OrthoDB" id="2573163at2759"/>
<reference evidence="2" key="1">
    <citation type="submission" date="2021-01" db="EMBL/GenBank/DDBJ databases">
        <authorList>
            <consortium name="Genoscope - CEA"/>
            <person name="William W."/>
        </authorList>
    </citation>
    <scope>NUCLEOTIDE SEQUENCE</scope>
</reference>